<proteinExistence type="predicted"/>
<dbReference type="EMBL" id="DS989825">
    <property type="protein sequence ID" value="EFR02594.1"/>
    <property type="molecule type" value="Genomic_DNA"/>
</dbReference>
<accession>E4UWQ1</accession>
<dbReference type="RefSeq" id="XP_003173005.1">
    <property type="nucleotide sequence ID" value="XM_003172957.1"/>
</dbReference>
<dbReference type="AlphaFoldDB" id="E4UWQ1"/>
<sequence length="252" mass="27619">MAMAKVGSSCGGWVKDVDGEKFLGQCGPEEHCLDRICRAKVRRGGDCSEENICFSTDYCDEKNVCRKRKETTGPCASDGECKDNVCVKGRCKAKGQACGSDADCKHGKVCLYATNRDISTVKGNIRTCQNSVNGNLGIKCSRNKDCTKCHAGQTLAQLVAEAKEKSPSLAKDVKKNASKLLAEQRRRQRMCTKTTKCQFNVCVEPDWFPRGKAETGFYCRRDADCESGNCETTTHDNGKLTLKYCGGRKTSS</sequence>
<dbReference type="GeneID" id="10028282"/>
<name>E4UWQ1_ARTGP</name>
<gene>
    <name evidence="1" type="ORF">MGYG_05591</name>
</gene>
<dbReference type="OrthoDB" id="4405280at2759"/>
<dbReference type="VEuPathDB" id="FungiDB:MGYG_05591"/>
<organism evidence="2">
    <name type="scientific">Arthroderma gypseum (strain ATCC MYA-4604 / CBS 118893)</name>
    <name type="common">Microsporum gypseum</name>
    <dbReference type="NCBI Taxonomy" id="535722"/>
    <lineage>
        <taxon>Eukaryota</taxon>
        <taxon>Fungi</taxon>
        <taxon>Dikarya</taxon>
        <taxon>Ascomycota</taxon>
        <taxon>Pezizomycotina</taxon>
        <taxon>Eurotiomycetes</taxon>
        <taxon>Eurotiomycetidae</taxon>
        <taxon>Onygenales</taxon>
        <taxon>Arthrodermataceae</taxon>
        <taxon>Nannizzia</taxon>
    </lineage>
</organism>
<dbReference type="InParanoid" id="E4UWQ1"/>
<dbReference type="Proteomes" id="UP000002669">
    <property type="component" value="Unassembled WGS sequence"/>
</dbReference>
<reference evidence="2" key="1">
    <citation type="journal article" date="2012" name="MBio">
        <title>Comparative genome analysis of Trichophyton rubrum and related dermatophytes reveals candidate genes involved in infection.</title>
        <authorList>
            <person name="Martinez D.A."/>
            <person name="Oliver B.G."/>
            <person name="Graeser Y."/>
            <person name="Goldberg J.M."/>
            <person name="Li W."/>
            <person name="Martinez-Rossi N.M."/>
            <person name="Monod M."/>
            <person name="Shelest E."/>
            <person name="Barton R.C."/>
            <person name="Birch E."/>
            <person name="Brakhage A.A."/>
            <person name="Chen Z."/>
            <person name="Gurr S.J."/>
            <person name="Heiman D."/>
            <person name="Heitman J."/>
            <person name="Kosti I."/>
            <person name="Rossi A."/>
            <person name="Saif S."/>
            <person name="Samalova M."/>
            <person name="Saunders C.W."/>
            <person name="Shea T."/>
            <person name="Summerbell R.C."/>
            <person name="Xu J."/>
            <person name="Young S."/>
            <person name="Zeng Q."/>
            <person name="Birren B.W."/>
            <person name="Cuomo C.A."/>
            <person name="White T.C."/>
        </authorList>
    </citation>
    <scope>NUCLEOTIDE SEQUENCE [LARGE SCALE GENOMIC DNA]</scope>
    <source>
        <strain evidence="2">ATCC MYA-4604 / CBS 118893</strain>
    </source>
</reference>
<dbReference type="eggNOG" id="ENOG502RQ6E">
    <property type="taxonomic scope" value="Eukaryota"/>
</dbReference>
<dbReference type="OMA" id="NCETTTH"/>
<evidence type="ECO:0000313" key="2">
    <source>
        <dbReference type="Proteomes" id="UP000002669"/>
    </source>
</evidence>
<dbReference type="HOGENOM" id="CLU_1061619_0_0_1"/>
<evidence type="ECO:0008006" key="3">
    <source>
        <dbReference type="Google" id="ProtNLM"/>
    </source>
</evidence>
<protein>
    <recommendedName>
        <fullName evidence="3">Dickkopf N-terminal cysteine-rich domain-containing protein</fullName>
    </recommendedName>
</protein>
<keyword evidence="2" id="KW-1185">Reference proteome</keyword>
<evidence type="ECO:0000313" key="1">
    <source>
        <dbReference type="EMBL" id="EFR02594.1"/>
    </source>
</evidence>